<evidence type="ECO:0000256" key="9">
    <source>
        <dbReference type="RuleBase" id="RU003811"/>
    </source>
</evidence>
<feature type="binding site" evidence="8">
    <location>
        <position position="188"/>
    </location>
    <ligand>
        <name>deamido-NAD(+)</name>
        <dbReference type="ChEBI" id="CHEBI:58437"/>
        <note>ligand shared between two neighboring subunits</note>
    </ligand>
</feature>
<evidence type="ECO:0000313" key="13">
    <source>
        <dbReference type="Proteomes" id="UP000266206"/>
    </source>
</evidence>
<name>A0A3A1YRS6_9BURK</name>
<gene>
    <name evidence="8" type="primary">nadE</name>
    <name evidence="12" type="ORF">CJP73_12545</name>
</gene>
<dbReference type="Proteomes" id="UP000266206">
    <property type="component" value="Unassembled WGS sequence"/>
</dbReference>
<comment type="subunit">
    <text evidence="8">Homodimer.</text>
</comment>
<dbReference type="EMBL" id="NQYH01000012">
    <property type="protein sequence ID" value="RIY39908.1"/>
    <property type="molecule type" value="Genomic_DNA"/>
</dbReference>
<evidence type="ECO:0000313" key="12">
    <source>
        <dbReference type="EMBL" id="RIY39908.1"/>
    </source>
</evidence>
<dbReference type="InterPro" id="IPR022310">
    <property type="entry name" value="NAD/GMP_synthase"/>
</dbReference>
<comment type="function">
    <text evidence="8">Catalyzes the ATP-dependent amidation of deamido-NAD to form NAD. Uses ammonia as a nitrogen source.</text>
</comment>
<feature type="binding site" evidence="8">
    <location>
        <begin position="51"/>
        <end position="58"/>
    </location>
    <ligand>
        <name>ATP</name>
        <dbReference type="ChEBI" id="CHEBI:30616"/>
    </ligand>
</feature>
<dbReference type="EC" id="6.3.1.5" evidence="8 10"/>
<feature type="domain" description="NAD/GMP synthase" evidence="11">
    <location>
        <begin position="29"/>
        <end position="273"/>
    </location>
</feature>
<feature type="binding site" evidence="8">
    <location>
        <position position="168"/>
    </location>
    <ligand>
        <name>ATP</name>
        <dbReference type="ChEBI" id="CHEBI:30616"/>
    </ligand>
</feature>
<keyword evidence="3 8" id="KW-0479">Metal-binding</keyword>
<evidence type="ECO:0000256" key="2">
    <source>
        <dbReference type="ARBA" id="ARBA00022598"/>
    </source>
</evidence>
<evidence type="ECO:0000256" key="7">
    <source>
        <dbReference type="ARBA" id="ARBA00023027"/>
    </source>
</evidence>
<dbReference type="NCBIfam" id="NF001979">
    <property type="entry name" value="PRK00768.1"/>
    <property type="match status" value="1"/>
</dbReference>
<comment type="catalytic activity">
    <reaction evidence="8 10">
        <text>deamido-NAD(+) + NH4(+) + ATP = AMP + diphosphate + NAD(+) + H(+)</text>
        <dbReference type="Rhea" id="RHEA:21188"/>
        <dbReference type="ChEBI" id="CHEBI:15378"/>
        <dbReference type="ChEBI" id="CHEBI:28938"/>
        <dbReference type="ChEBI" id="CHEBI:30616"/>
        <dbReference type="ChEBI" id="CHEBI:33019"/>
        <dbReference type="ChEBI" id="CHEBI:57540"/>
        <dbReference type="ChEBI" id="CHEBI:58437"/>
        <dbReference type="ChEBI" id="CHEBI:456215"/>
        <dbReference type="EC" id="6.3.1.5"/>
    </reaction>
</comment>
<dbReference type="UniPathway" id="UPA00253">
    <property type="reaction ID" value="UER00333"/>
</dbReference>
<dbReference type="InterPro" id="IPR022926">
    <property type="entry name" value="NH(3)-dep_NAD(+)_synth"/>
</dbReference>
<dbReference type="PANTHER" id="PTHR23090">
    <property type="entry name" value="NH 3 /GLUTAMINE-DEPENDENT NAD + SYNTHETASE"/>
    <property type="match status" value="1"/>
</dbReference>
<feature type="binding site" evidence="8">
    <location>
        <position position="173"/>
    </location>
    <ligand>
        <name>Mg(2+)</name>
        <dbReference type="ChEBI" id="CHEBI:18420"/>
    </ligand>
</feature>
<protein>
    <recommendedName>
        <fullName evidence="8 10">NH(3)-dependent NAD(+) synthetase</fullName>
        <ecNumber evidence="8 10">6.3.1.5</ecNumber>
    </recommendedName>
</protein>
<dbReference type="RefSeq" id="WP_114419641.1">
    <property type="nucleotide sequence ID" value="NZ_NQYH01000012.1"/>
</dbReference>
<keyword evidence="7 8" id="KW-0520">NAD</keyword>
<keyword evidence="6 8" id="KW-0460">Magnesium</keyword>
<dbReference type="Pfam" id="PF02540">
    <property type="entry name" value="NAD_synthase"/>
    <property type="match status" value="1"/>
</dbReference>
<proteinExistence type="inferred from homology"/>
<dbReference type="HAMAP" id="MF_00193">
    <property type="entry name" value="NadE_ammonia_dep"/>
    <property type="match status" value="1"/>
</dbReference>
<keyword evidence="4 8" id="KW-0547">Nucleotide-binding</keyword>
<feature type="binding site" description="in other chain" evidence="8">
    <location>
        <position position="148"/>
    </location>
    <ligand>
        <name>deamido-NAD(+)</name>
        <dbReference type="ChEBI" id="CHEBI:58437"/>
        <note>ligand shared between two neighboring subunits</note>
    </ligand>
</feature>
<evidence type="ECO:0000256" key="4">
    <source>
        <dbReference type="ARBA" id="ARBA00022741"/>
    </source>
</evidence>
<dbReference type="GO" id="GO:0005524">
    <property type="term" value="F:ATP binding"/>
    <property type="evidence" value="ECO:0007669"/>
    <property type="project" value="UniProtKB-UniRule"/>
</dbReference>
<dbReference type="Gene3D" id="3.40.50.620">
    <property type="entry name" value="HUPs"/>
    <property type="match status" value="1"/>
</dbReference>
<feature type="binding site" evidence="8">
    <location>
        <position position="219"/>
    </location>
    <ligand>
        <name>ATP</name>
        <dbReference type="ChEBI" id="CHEBI:30616"/>
    </ligand>
</feature>
<dbReference type="CDD" id="cd00553">
    <property type="entry name" value="NAD_synthase"/>
    <property type="match status" value="1"/>
</dbReference>
<organism evidence="12 13">
    <name type="scientific">Neopusillimonas maritima</name>
    <dbReference type="NCBI Taxonomy" id="2026239"/>
    <lineage>
        <taxon>Bacteria</taxon>
        <taxon>Pseudomonadati</taxon>
        <taxon>Pseudomonadota</taxon>
        <taxon>Betaproteobacteria</taxon>
        <taxon>Burkholderiales</taxon>
        <taxon>Alcaligenaceae</taxon>
        <taxon>Neopusillimonas</taxon>
    </lineage>
</organism>
<feature type="binding site" description="in other chain" evidence="8">
    <location>
        <begin position="268"/>
        <end position="269"/>
    </location>
    <ligand>
        <name>deamido-NAD(+)</name>
        <dbReference type="ChEBI" id="CHEBI:58437"/>
        <note>ligand shared between two neighboring subunits</note>
    </ligand>
</feature>
<evidence type="ECO:0000256" key="5">
    <source>
        <dbReference type="ARBA" id="ARBA00022840"/>
    </source>
</evidence>
<comment type="pathway">
    <text evidence="8">Cofactor biosynthesis; NAD(+) biosynthesis; NAD(+) from deamido-NAD(+) (ammonia route): step 1/1.</text>
</comment>
<dbReference type="GO" id="GO:0008795">
    <property type="term" value="F:NAD+ synthase activity"/>
    <property type="evidence" value="ECO:0007669"/>
    <property type="project" value="UniProtKB-UniRule"/>
</dbReference>
<reference evidence="12 13" key="1">
    <citation type="submission" date="2017-08" db="EMBL/GenBank/DDBJ databases">
        <title>Pusillimonas indicus sp. nov., a member of the family Alcaligenaceae isolated from surface seawater.</title>
        <authorList>
            <person name="Li J."/>
        </authorList>
    </citation>
    <scope>NUCLEOTIDE SEQUENCE [LARGE SCALE GENOMIC DNA]</scope>
    <source>
        <strain evidence="12 13">L52-1-41</strain>
    </source>
</reference>
<keyword evidence="2 8" id="KW-0436">Ligase</keyword>
<dbReference type="OrthoDB" id="3266517at2"/>
<evidence type="ECO:0000256" key="10">
    <source>
        <dbReference type="RuleBase" id="RU003812"/>
    </source>
</evidence>
<dbReference type="GO" id="GO:0046872">
    <property type="term" value="F:metal ion binding"/>
    <property type="evidence" value="ECO:0007669"/>
    <property type="project" value="UniProtKB-KW"/>
</dbReference>
<dbReference type="AlphaFoldDB" id="A0A3A1YRS6"/>
<dbReference type="GO" id="GO:0009435">
    <property type="term" value="P:NAD+ biosynthetic process"/>
    <property type="evidence" value="ECO:0007669"/>
    <property type="project" value="UniProtKB-UniRule"/>
</dbReference>
<dbReference type="InterPro" id="IPR014729">
    <property type="entry name" value="Rossmann-like_a/b/a_fold"/>
</dbReference>
<dbReference type="GO" id="GO:0003952">
    <property type="term" value="F:NAD+ synthase (glutamine-hydrolyzing) activity"/>
    <property type="evidence" value="ECO:0007669"/>
    <property type="project" value="InterPro"/>
</dbReference>
<dbReference type="PANTHER" id="PTHR23090:SF7">
    <property type="entry name" value="NH(3)-DEPENDENT NAD(+) SYNTHETASE"/>
    <property type="match status" value="1"/>
</dbReference>
<dbReference type="GO" id="GO:0004359">
    <property type="term" value="F:glutaminase activity"/>
    <property type="evidence" value="ECO:0007669"/>
    <property type="project" value="InterPro"/>
</dbReference>
<dbReference type="InterPro" id="IPR003694">
    <property type="entry name" value="NAD_synthase"/>
</dbReference>
<dbReference type="GO" id="GO:0005737">
    <property type="term" value="C:cytoplasm"/>
    <property type="evidence" value="ECO:0007669"/>
    <property type="project" value="InterPro"/>
</dbReference>
<evidence type="ECO:0000256" key="3">
    <source>
        <dbReference type="ARBA" id="ARBA00022723"/>
    </source>
</evidence>
<comment type="caution">
    <text evidence="12">The sequence shown here is derived from an EMBL/GenBank/DDBJ whole genome shotgun (WGS) entry which is preliminary data.</text>
</comment>
<evidence type="ECO:0000256" key="1">
    <source>
        <dbReference type="ARBA" id="ARBA00005859"/>
    </source>
</evidence>
<evidence type="ECO:0000256" key="8">
    <source>
        <dbReference type="HAMAP-Rule" id="MF_00193"/>
    </source>
</evidence>
<feature type="binding site" description="in other chain" evidence="8">
    <location>
        <position position="181"/>
    </location>
    <ligand>
        <name>deamido-NAD(+)</name>
        <dbReference type="ChEBI" id="CHEBI:58437"/>
        <note>ligand shared between two neighboring subunits</note>
    </ligand>
</feature>
<feature type="binding site" evidence="8">
    <location>
        <position position="197"/>
    </location>
    <ligand>
        <name>ATP</name>
        <dbReference type="ChEBI" id="CHEBI:30616"/>
    </ligand>
</feature>
<evidence type="ECO:0000259" key="11">
    <source>
        <dbReference type="Pfam" id="PF02540"/>
    </source>
</evidence>
<dbReference type="NCBIfam" id="TIGR00552">
    <property type="entry name" value="nadE"/>
    <property type="match status" value="1"/>
</dbReference>
<comment type="similarity">
    <text evidence="1 8 9">Belongs to the NAD synthetase family.</text>
</comment>
<dbReference type="SUPFAM" id="SSF52402">
    <property type="entry name" value="Adenine nucleotide alpha hydrolases-like"/>
    <property type="match status" value="1"/>
</dbReference>
<keyword evidence="5 8" id="KW-0067">ATP-binding</keyword>
<feature type="binding site" evidence="8">
    <location>
        <position position="57"/>
    </location>
    <ligand>
        <name>Mg(2+)</name>
        <dbReference type="ChEBI" id="CHEBI:18420"/>
    </ligand>
</feature>
<sequence>MLSAEQVSLQNQIRTELSVDEHFDVDAQISRRAGFLADYLKRHHIASLVLGISGGVDSLVAGCLCQRAVETLRAQGGAARFYAMRLPYGEQKDESEAQASLNVIKPDEVVTVNIKAASDSMLQAVKAGGTGFRDAFHEDFVLGNIKARQRMIAQYAVAGAYGGVVVGTDHAAEALMGFFTKFGDGAADLTPLTGLSKRRVRALAHALGAPDDLVYKVPTADLESLAPQKPDEHAFGLTYDQLDDFLEGKVVTPDVFERIVDIFRRTAHKRALPYSPS</sequence>
<evidence type="ECO:0000256" key="6">
    <source>
        <dbReference type="ARBA" id="ARBA00022842"/>
    </source>
</evidence>
<accession>A0A3A1YRS6</accession>